<protein>
    <submittedName>
        <fullName evidence="1">Uncharacterized protein</fullName>
    </submittedName>
</protein>
<evidence type="ECO:0000313" key="2">
    <source>
        <dbReference type="Proteomes" id="UP000218824"/>
    </source>
</evidence>
<proteinExistence type="predicted"/>
<name>A0AAU9AH72_LYSEN</name>
<dbReference type="SUPFAM" id="SSF50998">
    <property type="entry name" value="Quinoprotein alcohol dehydrogenase-like"/>
    <property type="match status" value="1"/>
</dbReference>
<dbReference type="EMBL" id="AP014940">
    <property type="protein sequence ID" value="BAV98061.1"/>
    <property type="molecule type" value="Genomic_DNA"/>
</dbReference>
<evidence type="ECO:0000313" key="1">
    <source>
        <dbReference type="EMBL" id="BAV98061.1"/>
    </source>
</evidence>
<dbReference type="GeneID" id="83064421"/>
<sequence>MNESTLEWSGPDLLDLAPVARADGDLLALDASGGLHCIDLRSGQATRLGAVELPAQTIENPGAFGLDSRWRLHASADGEFAALVFDGGRQGLVVDLAPFRVALRLDGGDYYQNTVPFSACFLSFQGDTVLVHRTAWNRLDASDPRSGRLLTARGPTSYENGERPPHYLDYFHGLLRPSPSGTLLFDAGWVWQPAGVPCVFDAAAWLASNVWESEDGASKRRLVLRDDWNLPACWIDDDHIALGGIAQWDEEEAENVAAPAGVRIVDVRQGTLTPDRIVVTSAEPKELFSDGRSLFATLGGDTAIWSLGSGECVTVLSGFAATHHHPRCRMLLQALPRRIRFVALD</sequence>
<organism evidence="1 2">
    <name type="scientific">Lysobacter enzymogenes</name>
    <dbReference type="NCBI Taxonomy" id="69"/>
    <lineage>
        <taxon>Bacteria</taxon>
        <taxon>Pseudomonadati</taxon>
        <taxon>Pseudomonadota</taxon>
        <taxon>Gammaproteobacteria</taxon>
        <taxon>Lysobacterales</taxon>
        <taxon>Lysobacteraceae</taxon>
        <taxon>Lysobacter</taxon>
    </lineage>
</organism>
<gene>
    <name evidence="1" type="ORF">LEN_2574</name>
</gene>
<dbReference type="InterPro" id="IPR011047">
    <property type="entry name" value="Quinoprotein_ADH-like_sf"/>
</dbReference>
<dbReference type="Proteomes" id="UP000218824">
    <property type="component" value="Chromosome"/>
</dbReference>
<dbReference type="RefSeq" id="WP_096378543.1">
    <property type="nucleotide sequence ID" value="NZ_AP014940.1"/>
</dbReference>
<dbReference type="AlphaFoldDB" id="A0AAU9AH72"/>
<reference evidence="1 2" key="1">
    <citation type="journal article" date="2017" name="DNA Res.">
        <title>Complete genome sequence and expression profile of the commercial lytic enzyme producer Lysobacter enzymogenes M497-1.</title>
        <authorList>
            <person name="Takami H."/>
            <person name="Toyoda A."/>
            <person name="Uchiyama I."/>
            <person name="Itoh T."/>
            <person name="Takaki Y."/>
            <person name="Arai W."/>
            <person name="Nishi S."/>
            <person name="Kawai M."/>
            <person name="Shinya K."/>
            <person name="Ikeda H."/>
        </authorList>
    </citation>
    <scope>NUCLEOTIDE SEQUENCE [LARGE SCALE GENOMIC DNA]</scope>
    <source>
        <strain evidence="1 2">M497-1</strain>
    </source>
</reference>
<accession>A0AAU9AH72</accession>
<dbReference type="KEGG" id="lem:LEN_2574"/>